<dbReference type="InterPro" id="IPR028098">
    <property type="entry name" value="Glyco_trans_4-like_N"/>
</dbReference>
<evidence type="ECO:0000259" key="2">
    <source>
        <dbReference type="Pfam" id="PF13477"/>
    </source>
</evidence>
<feature type="domain" description="Glycosyl transferase family 1" evidence="1">
    <location>
        <begin position="183"/>
        <end position="343"/>
    </location>
</feature>
<dbReference type="PANTHER" id="PTHR45947">
    <property type="entry name" value="SULFOQUINOVOSYL TRANSFERASE SQD2"/>
    <property type="match status" value="1"/>
</dbReference>
<dbReference type="AlphaFoldDB" id="A0A7H8Q6G4"/>
<gene>
    <name evidence="3" type="ORF">HF394_02575</name>
</gene>
<dbReference type="RefSeq" id="WP_176294017.1">
    <property type="nucleotide sequence ID" value="NZ_CP051177.1"/>
</dbReference>
<dbReference type="Pfam" id="PF00534">
    <property type="entry name" value="Glycos_transf_1"/>
    <property type="match status" value="1"/>
</dbReference>
<organism evidence="3 4">
    <name type="scientific">Planococcus glaciei</name>
    <dbReference type="NCBI Taxonomy" id="459472"/>
    <lineage>
        <taxon>Bacteria</taxon>
        <taxon>Bacillati</taxon>
        <taxon>Bacillota</taxon>
        <taxon>Bacilli</taxon>
        <taxon>Bacillales</taxon>
        <taxon>Caryophanaceae</taxon>
        <taxon>Planococcus</taxon>
    </lineage>
</organism>
<dbReference type="InterPro" id="IPR001296">
    <property type="entry name" value="Glyco_trans_1"/>
</dbReference>
<name>A0A7H8Q6G4_9BACL</name>
<dbReference type="GO" id="GO:0016757">
    <property type="term" value="F:glycosyltransferase activity"/>
    <property type="evidence" value="ECO:0007669"/>
    <property type="project" value="InterPro"/>
</dbReference>
<dbReference type="Gene3D" id="3.40.50.2000">
    <property type="entry name" value="Glycogen Phosphorylase B"/>
    <property type="match status" value="2"/>
</dbReference>
<dbReference type="EMBL" id="CP051177">
    <property type="protein sequence ID" value="QKX49554.1"/>
    <property type="molecule type" value="Genomic_DNA"/>
</dbReference>
<proteinExistence type="predicted"/>
<feature type="domain" description="Glycosyltransferase subfamily 4-like N-terminal" evidence="2">
    <location>
        <begin position="3"/>
        <end position="152"/>
    </location>
</feature>
<keyword evidence="4" id="KW-1185">Reference proteome</keyword>
<dbReference type="SUPFAM" id="SSF53756">
    <property type="entry name" value="UDP-Glycosyltransferase/glycogen phosphorylase"/>
    <property type="match status" value="1"/>
</dbReference>
<reference evidence="4" key="2">
    <citation type="submission" date="2020-06" db="EMBL/GenBank/DDBJ databases">
        <title>Isolation of Planomicrobium glaciei.</title>
        <authorList>
            <person name="Malisova L."/>
            <person name="Safrankova R."/>
            <person name="Jakubu V."/>
            <person name="Spanelova P."/>
        </authorList>
    </citation>
    <scope>NUCLEOTIDE SEQUENCE [LARGE SCALE GENOMIC DNA]</scope>
    <source>
        <strain evidence="4">NRL-ATB46093</strain>
    </source>
</reference>
<evidence type="ECO:0000259" key="1">
    <source>
        <dbReference type="Pfam" id="PF00534"/>
    </source>
</evidence>
<dbReference type="InterPro" id="IPR050194">
    <property type="entry name" value="Glycosyltransferase_grp1"/>
</dbReference>
<reference evidence="3 4" key="1">
    <citation type="submission" date="2020-04" db="EMBL/GenBank/DDBJ databases">
        <authorList>
            <person name="Pajer P."/>
            <person name="Broz P."/>
        </authorList>
    </citation>
    <scope>NUCLEOTIDE SEQUENCE [LARGE SCALE GENOMIC DNA]</scope>
    <source>
        <strain evidence="4">NRL-ATB46093</strain>
    </source>
</reference>
<dbReference type="PANTHER" id="PTHR45947:SF3">
    <property type="entry name" value="SULFOQUINOVOSYL TRANSFERASE SQD2"/>
    <property type="match status" value="1"/>
</dbReference>
<dbReference type="Pfam" id="PF13477">
    <property type="entry name" value="Glyco_trans_4_2"/>
    <property type="match status" value="1"/>
</dbReference>
<evidence type="ECO:0000313" key="4">
    <source>
        <dbReference type="Proteomes" id="UP000509222"/>
    </source>
</evidence>
<evidence type="ECO:0000313" key="3">
    <source>
        <dbReference type="EMBL" id="QKX49554.1"/>
    </source>
</evidence>
<sequence length="367" mass="41193">MKILVLSSYAPTLFYFREDMMKAMIDQGHEVIAAAPEPVNDWEEKFNERNIKYVSIKGIERTGTNPINDLKGFLSILSVIKKIKPDKIISYQAKTIIYGTLAAKITGVKGIYALMGGLGSVFRDTKKSIAKSILKAEYKIAFSLCNNVFFQNQDDSKTIIKEGLINKNKIVMINGSGVNLNNFEKQPLPKQPIFLFVGRIIKDKGVTEYLEAAEMVKSKYPNSRIQLVGYFDTNPTAIKKEVISDYVDRGIIEYLGATDDVRPYLKECSIYVLPSYHEGTPKSVLEAMATGRPIITTNAPGCKETVVEGVNGFLVPVKNSSKLAEKMIWMIENQDNIEKMGNKSLEICRDKFDVRKVNKTILSTMKL</sequence>
<keyword evidence="3" id="KW-0808">Transferase</keyword>
<accession>A0A7H8Q6G4</accession>
<dbReference type="CDD" id="cd03808">
    <property type="entry name" value="GT4_CapM-like"/>
    <property type="match status" value="1"/>
</dbReference>
<protein>
    <submittedName>
        <fullName evidence="3">Glycosyltransferase family 4 protein</fullName>
    </submittedName>
</protein>
<dbReference type="Proteomes" id="UP000509222">
    <property type="component" value="Chromosome"/>
</dbReference>